<evidence type="ECO:0000256" key="1">
    <source>
        <dbReference type="SAM" id="MobiDB-lite"/>
    </source>
</evidence>
<keyword evidence="3" id="KW-1185">Reference proteome</keyword>
<feature type="region of interest" description="Disordered" evidence="1">
    <location>
        <begin position="550"/>
        <end position="572"/>
    </location>
</feature>
<proteinExistence type="predicted"/>
<feature type="compositionally biased region" description="Low complexity" evidence="1">
    <location>
        <begin position="589"/>
        <end position="600"/>
    </location>
</feature>
<organism evidence="2 3">
    <name type="scientific">Trichomonascus ciferrii</name>
    <dbReference type="NCBI Taxonomy" id="44093"/>
    <lineage>
        <taxon>Eukaryota</taxon>
        <taxon>Fungi</taxon>
        <taxon>Dikarya</taxon>
        <taxon>Ascomycota</taxon>
        <taxon>Saccharomycotina</taxon>
        <taxon>Dipodascomycetes</taxon>
        <taxon>Dipodascales</taxon>
        <taxon>Trichomonascaceae</taxon>
        <taxon>Trichomonascus</taxon>
        <taxon>Trichomonascus ciferrii complex</taxon>
    </lineage>
</organism>
<gene>
    <name evidence="2" type="ORF">TRICI_002897</name>
</gene>
<protein>
    <submittedName>
        <fullName evidence="2">Uncharacterized protein</fullName>
    </submittedName>
</protein>
<feature type="compositionally biased region" description="Acidic residues" evidence="1">
    <location>
        <begin position="606"/>
        <end position="622"/>
    </location>
</feature>
<reference evidence="2" key="1">
    <citation type="journal article" date="2019" name="G3 (Bethesda)">
        <title>Genome Assemblies of Two Rare Opportunistic Yeast Pathogens: Diutina rugosa (syn. Candida rugosa) and Trichomonascus ciferrii (syn. Candida ciferrii).</title>
        <authorList>
            <person name="Mixao V."/>
            <person name="Saus E."/>
            <person name="Hansen A.P."/>
            <person name="Lass-Florl C."/>
            <person name="Gabaldon T."/>
        </authorList>
    </citation>
    <scope>NUCLEOTIDE SEQUENCE</scope>
    <source>
        <strain evidence="2">CBS 4856</strain>
    </source>
</reference>
<evidence type="ECO:0000313" key="3">
    <source>
        <dbReference type="Proteomes" id="UP000761534"/>
    </source>
</evidence>
<dbReference type="VEuPathDB" id="FungiDB:TRICI_002897"/>
<sequence>MRRRIEEDVIAMEGMPAELLLVLCLYLTGPKGISIAVTYRYLEELLTYNDWKYLFLSVYHGGDVREGRRMEMYDRDRVQRLSEYLLTAYRFNRSFSLITRLCLPGDNDDDGLANLHAILETLSLDENANQSKLSRFMSFSIFHKVNQTFEVVIDRISVLPQLHNDPAKKYMMTWGLTNLTLISDLHKGGADLNYLLRQAPLTAKYPHVTWMTVRNWTDQITLLSSYLDARGGFSTVVLRRFFKSFPNVVSLILEGPFIHEQNRPIRFLPKSVIRLILLMPFNTTNWMYRESRRSNKGKHLPVYFTHRDTGFHLYLRGDIHKTVKFLSTYHFHPAWKLSLNPTIPYLPLYTNETTLLLRLLQPTFLTMQNYQSRDIYPVTRVVSDVVQVLVIKGPWAINMASDATMIHSYNMFFPNIKYIVLEENEPIGFQWHIIFRTFADYFPQLRRIFCGRYTLEPYECAEYYTGRPTGYFAVEWAYLACGIRVASCIDIEKFRQIQPPQQRTWSTEQTITIGGQEYPLQTSVVNVEGARNNDRQTEFEKMVDDITDDDNDIYVDDMYDSSDDPLPARRTPLCIPPDSQYCPYYYYTSSSSSRHSSSRSPQILEEIPEQDESSDFDMPDYS</sequence>
<feature type="compositionally biased region" description="Acidic residues" evidence="1">
    <location>
        <begin position="550"/>
        <end position="563"/>
    </location>
</feature>
<comment type="caution">
    <text evidence="2">The sequence shown here is derived from an EMBL/GenBank/DDBJ whole genome shotgun (WGS) entry which is preliminary data.</text>
</comment>
<feature type="region of interest" description="Disordered" evidence="1">
    <location>
        <begin position="586"/>
        <end position="622"/>
    </location>
</feature>
<dbReference type="AlphaFoldDB" id="A0A642VBG0"/>
<accession>A0A642VBG0</accession>
<name>A0A642VBG0_9ASCO</name>
<evidence type="ECO:0000313" key="2">
    <source>
        <dbReference type="EMBL" id="KAA8914454.1"/>
    </source>
</evidence>
<dbReference type="EMBL" id="SWFS01000200">
    <property type="protein sequence ID" value="KAA8914454.1"/>
    <property type="molecule type" value="Genomic_DNA"/>
</dbReference>
<dbReference type="Proteomes" id="UP000761534">
    <property type="component" value="Unassembled WGS sequence"/>
</dbReference>